<gene>
    <name evidence="2" type="ORF">ELS19_12735</name>
</gene>
<name>A0A482TNE8_9EURY</name>
<protein>
    <submittedName>
        <fullName evidence="2">Uncharacterized protein</fullName>
    </submittedName>
</protein>
<keyword evidence="1" id="KW-1133">Transmembrane helix</keyword>
<dbReference type="RefSeq" id="WP_129785067.1">
    <property type="nucleotide sequence ID" value="NZ_RZHH01000002.1"/>
</dbReference>
<dbReference type="AlphaFoldDB" id="A0A482TNE8"/>
<feature type="transmembrane region" description="Helical" evidence="1">
    <location>
        <begin position="229"/>
        <end position="250"/>
    </location>
</feature>
<accession>A0A482TNE8</accession>
<evidence type="ECO:0000256" key="1">
    <source>
        <dbReference type="SAM" id="Phobius"/>
    </source>
</evidence>
<dbReference type="Proteomes" id="UP000294028">
    <property type="component" value="Unassembled WGS sequence"/>
</dbReference>
<organism evidence="2 3">
    <name type="scientific">Halogeometricum borinquense</name>
    <dbReference type="NCBI Taxonomy" id="60847"/>
    <lineage>
        <taxon>Archaea</taxon>
        <taxon>Methanobacteriati</taxon>
        <taxon>Methanobacteriota</taxon>
        <taxon>Stenosarchaea group</taxon>
        <taxon>Halobacteria</taxon>
        <taxon>Halobacteriales</taxon>
        <taxon>Haloferacaceae</taxon>
        <taxon>Halogeometricum</taxon>
    </lineage>
</organism>
<dbReference type="EMBL" id="RZHH01000002">
    <property type="protein sequence ID" value="RYJ14731.1"/>
    <property type="molecule type" value="Genomic_DNA"/>
</dbReference>
<keyword evidence="1" id="KW-0812">Transmembrane</keyword>
<reference evidence="2 3" key="1">
    <citation type="submission" date="2018-12" db="EMBL/GenBank/DDBJ databases">
        <title>Genome analysis provides insights into bioremediation potentialities of Halogeometricum borinquense strain N11.</title>
        <authorList>
            <person name="Najjari A."/>
            <person name="Youssef N."/>
            <person name="Fhoula I."/>
            <person name="Ben Dhia O."/>
            <person name="Mahjoubi M."/>
            <person name="Ouzari H.I."/>
            <person name="Cherif A."/>
        </authorList>
    </citation>
    <scope>NUCLEOTIDE SEQUENCE [LARGE SCALE GENOMIC DNA]</scope>
    <source>
        <strain evidence="2 3">N11</strain>
    </source>
</reference>
<sequence length="261" mass="28037">MTKTSWSRFSKLALACLVVLTALAAPVAAVSVGEEDVPSDAQVESKVTTSVTLNELYKNPQLESWTLAGSTELTDVTWTVTYYDQTGAKINQESFDGQNFSGATVAADDGTSKVEIRVVGTAPSVDSYKYDPAQTFDVIHLQQTREGGSSNDIETWTTHHYTDESQSARDALDESKAAVEGVNSDEAQASFDNAVSAFENGNFELATELANEAQTKAQQAEQSSQTQQMLIYAAGGLLAIAVVVGGVFYWRSQQSGYDKLG</sequence>
<keyword evidence="1" id="KW-0472">Membrane</keyword>
<evidence type="ECO:0000313" key="3">
    <source>
        <dbReference type="Proteomes" id="UP000294028"/>
    </source>
</evidence>
<evidence type="ECO:0000313" key="2">
    <source>
        <dbReference type="EMBL" id="RYJ14731.1"/>
    </source>
</evidence>
<proteinExistence type="predicted"/>
<comment type="caution">
    <text evidence="2">The sequence shown here is derived from an EMBL/GenBank/DDBJ whole genome shotgun (WGS) entry which is preliminary data.</text>
</comment>